<keyword evidence="3" id="KW-0482">Metalloprotease</keyword>
<comment type="caution">
    <text evidence="3">The sequence shown here is derived from an EMBL/GenBank/DDBJ whole genome shotgun (WGS) entry which is preliminary data.</text>
</comment>
<dbReference type="Pfam" id="PF02517">
    <property type="entry name" value="Rce1-like"/>
    <property type="match status" value="1"/>
</dbReference>
<gene>
    <name evidence="3" type="ORF">FXF47_09270</name>
</gene>
<feature type="transmembrane region" description="Helical" evidence="1">
    <location>
        <begin position="137"/>
        <end position="160"/>
    </location>
</feature>
<evidence type="ECO:0000259" key="2">
    <source>
        <dbReference type="Pfam" id="PF02517"/>
    </source>
</evidence>
<dbReference type="AlphaFoldDB" id="A0A5D0MG30"/>
<keyword evidence="4" id="KW-1185">Reference proteome</keyword>
<reference evidence="3" key="1">
    <citation type="submission" date="2019-08" db="EMBL/GenBank/DDBJ databases">
        <title>Genomic characterization of a novel candidate phylum (ARYD3) from a high temperature, high salinity tertiary oil reservoir in north central Oklahoma, USA.</title>
        <authorList>
            <person name="Youssef N.H."/>
            <person name="Yadav A."/>
            <person name="Elshahed M.S."/>
        </authorList>
    </citation>
    <scope>NUCLEOTIDE SEQUENCE [LARGE SCALE GENOMIC DNA]</scope>
    <source>
        <strain evidence="3">ARYD3</strain>
    </source>
</reference>
<accession>A0A5D0MG30</accession>
<feature type="transmembrane region" description="Helical" evidence="1">
    <location>
        <begin position="92"/>
        <end position="108"/>
    </location>
</feature>
<keyword evidence="1" id="KW-0812">Transmembrane</keyword>
<evidence type="ECO:0000313" key="4">
    <source>
        <dbReference type="Proteomes" id="UP000324143"/>
    </source>
</evidence>
<dbReference type="GO" id="GO:0080120">
    <property type="term" value="P:CAAX-box protein maturation"/>
    <property type="evidence" value="ECO:0007669"/>
    <property type="project" value="UniProtKB-ARBA"/>
</dbReference>
<dbReference type="GO" id="GO:0006508">
    <property type="term" value="P:proteolysis"/>
    <property type="evidence" value="ECO:0007669"/>
    <property type="project" value="UniProtKB-KW"/>
</dbReference>
<keyword evidence="3" id="KW-0645">Protease</keyword>
<feature type="transmembrane region" description="Helical" evidence="1">
    <location>
        <begin position="54"/>
        <end position="80"/>
    </location>
</feature>
<feature type="transmembrane region" description="Helical" evidence="1">
    <location>
        <begin position="16"/>
        <end position="42"/>
    </location>
</feature>
<dbReference type="EMBL" id="VSIX01000137">
    <property type="protein sequence ID" value="TYB30431.1"/>
    <property type="molecule type" value="Genomic_DNA"/>
</dbReference>
<sequence>MEEIINFKNKIKNSNILLYIIIFLVIGFIVKIIPILIYSVFFDLPEIDNPAAKGYFYFFIAITFIPLFETFIFQHGIISLLSKNKFFKGKNILLILISAFIFGLYHWYNIPRIISMFFVGIILAYVYIDLKKDEKYPILYVSLLHALHNTIVFVLGKILIK</sequence>
<name>A0A5D0MG30_9BACT</name>
<dbReference type="GO" id="GO:0008237">
    <property type="term" value="F:metallopeptidase activity"/>
    <property type="evidence" value="ECO:0007669"/>
    <property type="project" value="UniProtKB-KW"/>
</dbReference>
<evidence type="ECO:0000313" key="3">
    <source>
        <dbReference type="EMBL" id="TYB30431.1"/>
    </source>
</evidence>
<keyword evidence="1" id="KW-1133">Transmembrane helix</keyword>
<protein>
    <submittedName>
        <fullName evidence="3">CPBP family intramembrane metalloprotease</fullName>
    </submittedName>
</protein>
<organism evidence="3 4">
    <name type="scientific">Candidatus Mcinerneyibacterium aminivorans</name>
    <dbReference type="NCBI Taxonomy" id="2703815"/>
    <lineage>
        <taxon>Bacteria</taxon>
        <taxon>Candidatus Macinerneyibacteriota</taxon>
        <taxon>Candidatus Mcinerneyibacteria</taxon>
        <taxon>Candidatus Mcinerneyibacteriales</taxon>
        <taxon>Candidatus Mcinerneyibacteriaceae</taxon>
        <taxon>Candidatus Mcinerneyibacterium</taxon>
    </lineage>
</organism>
<feature type="domain" description="CAAX prenyl protease 2/Lysostaphin resistance protein A-like" evidence="2">
    <location>
        <begin position="55"/>
        <end position="151"/>
    </location>
</feature>
<dbReference type="GO" id="GO:0004175">
    <property type="term" value="F:endopeptidase activity"/>
    <property type="evidence" value="ECO:0007669"/>
    <property type="project" value="UniProtKB-ARBA"/>
</dbReference>
<keyword evidence="1" id="KW-0472">Membrane</keyword>
<evidence type="ECO:0000256" key="1">
    <source>
        <dbReference type="SAM" id="Phobius"/>
    </source>
</evidence>
<dbReference type="Proteomes" id="UP000324143">
    <property type="component" value="Unassembled WGS sequence"/>
</dbReference>
<proteinExistence type="predicted"/>
<keyword evidence="3" id="KW-0378">Hydrolase</keyword>
<dbReference type="InterPro" id="IPR003675">
    <property type="entry name" value="Rce1/LyrA-like_dom"/>
</dbReference>
<feature type="transmembrane region" description="Helical" evidence="1">
    <location>
        <begin position="114"/>
        <end position="130"/>
    </location>
</feature>